<evidence type="ECO:0000256" key="1">
    <source>
        <dbReference type="SAM" id="MobiDB-lite"/>
    </source>
</evidence>
<name>A0A6J1MFG1_DROHY</name>
<evidence type="ECO:0000256" key="3">
    <source>
        <dbReference type="SAM" id="SignalP"/>
    </source>
</evidence>
<sequence>MQSNAIVSCILLLFHNVCCYQDNWVEPHAWAELTTTQFSNPGEDACQCQAVSPEGKSLATIEDQLALMYFKKFVNTLFSRKVLMHGKTSNVFKRSVLFTLQASEVDELETVQDVRDLDILLTKILNKANDVPLSSDQADDEFLYTHKEMGVLALIMDIFKDLLKLLQISEVRFMLTVLLIIATGWIVHRRFRFSAIAIIIGGVFLYGYFVTYLECNRKLEVDAVIEVIDSHQKSTDNADTNWFSRIFGSLFKDSKEDQQRQKILKSSKLRMPYCRPDHVFIMYTSEMFLKQIETILEKTTHTITSLNSELYFPYNLIAPFALVCMIGYILKLIFKYVISPKVWVGLFYGKSATTSATTQDQAIANETVGDRLSGENLKMLLNVIGSTNISQSQQQLQLPVSGVQELLEPLEAPPPETSQKQQTEKKHNLEPPSKDNSNISSTSEDIAHEAGFTVVDDNADVDYINTL</sequence>
<dbReference type="RefSeq" id="XP_023175764.2">
    <property type="nucleotide sequence ID" value="XM_023319996.2"/>
</dbReference>
<feature type="transmembrane region" description="Helical" evidence="2">
    <location>
        <begin position="171"/>
        <end position="188"/>
    </location>
</feature>
<accession>A0A6J1MFG1</accession>
<dbReference type="OrthoDB" id="8061645at2759"/>
<dbReference type="OMA" id="KMLLNVM"/>
<reference evidence="5" key="1">
    <citation type="submission" date="2025-08" db="UniProtKB">
        <authorList>
            <consortium name="RefSeq"/>
        </authorList>
    </citation>
    <scope>IDENTIFICATION</scope>
    <source>
        <strain evidence="5">15085-1641.00</strain>
        <tissue evidence="5">Whole body</tissue>
    </source>
</reference>
<feature type="compositionally biased region" description="Polar residues" evidence="1">
    <location>
        <begin position="434"/>
        <end position="444"/>
    </location>
</feature>
<evidence type="ECO:0000313" key="4">
    <source>
        <dbReference type="Proteomes" id="UP000504633"/>
    </source>
</evidence>
<dbReference type="AlphaFoldDB" id="A0A6J1MFG1"/>
<feature type="signal peptide" evidence="3">
    <location>
        <begin position="1"/>
        <end position="19"/>
    </location>
</feature>
<feature type="transmembrane region" description="Helical" evidence="2">
    <location>
        <begin position="316"/>
        <end position="334"/>
    </location>
</feature>
<protein>
    <submittedName>
        <fullName evidence="5">Uncharacterized protein LOC111602745</fullName>
    </submittedName>
</protein>
<dbReference type="GeneID" id="111602745"/>
<keyword evidence="2" id="KW-0472">Membrane</keyword>
<dbReference type="KEGG" id="dhe:111602745"/>
<evidence type="ECO:0000256" key="2">
    <source>
        <dbReference type="SAM" id="Phobius"/>
    </source>
</evidence>
<feature type="compositionally biased region" description="Basic and acidic residues" evidence="1">
    <location>
        <begin position="422"/>
        <end position="433"/>
    </location>
</feature>
<keyword evidence="2" id="KW-1133">Transmembrane helix</keyword>
<feature type="chain" id="PRO_5026988730" evidence="3">
    <location>
        <begin position="20"/>
        <end position="467"/>
    </location>
</feature>
<dbReference type="Proteomes" id="UP000504633">
    <property type="component" value="Unplaced"/>
</dbReference>
<keyword evidence="3" id="KW-0732">Signal</keyword>
<gene>
    <name evidence="5" type="primary">LOC111602745</name>
</gene>
<proteinExistence type="predicted"/>
<feature type="region of interest" description="Disordered" evidence="1">
    <location>
        <begin position="410"/>
        <end position="451"/>
    </location>
</feature>
<evidence type="ECO:0000313" key="5">
    <source>
        <dbReference type="RefSeq" id="XP_023175764.2"/>
    </source>
</evidence>
<feature type="transmembrane region" description="Helical" evidence="2">
    <location>
        <begin position="195"/>
        <end position="213"/>
    </location>
</feature>
<keyword evidence="2" id="KW-0812">Transmembrane</keyword>
<organism evidence="4 5">
    <name type="scientific">Drosophila hydei</name>
    <name type="common">Fruit fly</name>
    <dbReference type="NCBI Taxonomy" id="7224"/>
    <lineage>
        <taxon>Eukaryota</taxon>
        <taxon>Metazoa</taxon>
        <taxon>Ecdysozoa</taxon>
        <taxon>Arthropoda</taxon>
        <taxon>Hexapoda</taxon>
        <taxon>Insecta</taxon>
        <taxon>Pterygota</taxon>
        <taxon>Neoptera</taxon>
        <taxon>Endopterygota</taxon>
        <taxon>Diptera</taxon>
        <taxon>Brachycera</taxon>
        <taxon>Muscomorpha</taxon>
        <taxon>Ephydroidea</taxon>
        <taxon>Drosophilidae</taxon>
        <taxon>Drosophila</taxon>
    </lineage>
</organism>
<keyword evidence="4" id="KW-1185">Reference proteome</keyword>